<name>A0A8K0WY99_9PEZI</name>
<proteinExistence type="predicted"/>
<reference evidence="3" key="1">
    <citation type="journal article" date="2021" name="Nat. Commun.">
        <title>Genetic determinants of endophytism in the Arabidopsis root mycobiome.</title>
        <authorList>
            <person name="Mesny F."/>
            <person name="Miyauchi S."/>
            <person name="Thiergart T."/>
            <person name="Pickel B."/>
            <person name="Atanasova L."/>
            <person name="Karlsson M."/>
            <person name="Huettel B."/>
            <person name="Barry K.W."/>
            <person name="Haridas S."/>
            <person name="Chen C."/>
            <person name="Bauer D."/>
            <person name="Andreopoulos W."/>
            <person name="Pangilinan J."/>
            <person name="LaButti K."/>
            <person name="Riley R."/>
            <person name="Lipzen A."/>
            <person name="Clum A."/>
            <person name="Drula E."/>
            <person name="Henrissat B."/>
            <person name="Kohler A."/>
            <person name="Grigoriev I.V."/>
            <person name="Martin F.M."/>
            <person name="Hacquard S."/>
        </authorList>
    </citation>
    <scope>NUCLEOTIDE SEQUENCE</scope>
    <source>
        <strain evidence="3">MPI-CAGE-AT-0016</strain>
    </source>
</reference>
<evidence type="ECO:0000313" key="3">
    <source>
        <dbReference type="EMBL" id="KAH7347433.1"/>
    </source>
</evidence>
<organism evidence="3 4">
    <name type="scientific">Plectosphaerella cucumerina</name>
    <dbReference type="NCBI Taxonomy" id="40658"/>
    <lineage>
        <taxon>Eukaryota</taxon>
        <taxon>Fungi</taxon>
        <taxon>Dikarya</taxon>
        <taxon>Ascomycota</taxon>
        <taxon>Pezizomycotina</taxon>
        <taxon>Sordariomycetes</taxon>
        <taxon>Hypocreomycetidae</taxon>
        <taxon>Glomerellales</taxon>
        <taxon>Plectosphaerellaceae</taxon>
        <taxon>Plectosphaerella</taxon>
    </lineage>
</organism>
<feature type="compositionally biased region" description="Pro residues" evidence="1">
    <location>
        <begin position="21"/>
        <end position="35"/>
    </location>
</feature>
<evidence type="ECO:0000313" key="4">
    <source>
        <dbReference type="Proteomes" id="UP000813385"/>
    </source>
</evidence>
<accession>A0A8K0WY99</accession>
<evidence type="ECO:0000256" key="2">
    <source>
        <dbReference type="SAM" id="SignalP"/>
    </source>
</evidence>
<dbReference type="Proteomes" id="UP000813385">
    <property type="component" value="Unassembled WGS sequence"/>
</dbReference>
<feature type="signal peptide" evidence="2">
    <location>
        <begin position="1"/>
        <end position="19"/>
    </location>
</feature>
<keyword evidence="4" id="KW-1185">Reference proteome</keyword>
<feature type="chain" id="PRO_5035447322" evidence="2">
    <location>
        <begin position="20"/>
        <end position="87"/>
    </location>
</feature>
<feature type="region of interest" description="Disordered" evidence="1">
    <location>
        <begin position="19"/>
        <end position="39"/>
    </location>
</feature>
<gene>
    <name evidence="3" type="ORF">B0T11DRAFT_333546</name>
</gene>
<keyword evidence="2" id="KW-0732">Signal</keyword>
<dbReference type="AlphaFoldDB" id="A0A8K0WY99"/>
<sequence>MKFTAVTAVLAVFVGVAMAGSPPPPAPPPPAPPVPQGNTETICDCGQAAAERRWLSARSAACCANEVREKRSAMPDFELEEFDEEEE</sequence>
<protein>
    <submittedName>
        <fullName evidence="3">Uncharacterized protein</fullName>
    </submittedName>
</protein>
<evidence type="ECO:0000256" key="1">
    <source>
        <dbReference type="SAM" id="MobiDB-lite"/>
    </source>
</evidence>
<comment type="caution">
    <text evidence="3">The sequence shown here is derived from an EMBL/GenBank/DDBJ whole genome shotgun (WGS) entry which is preliminary data.</text>
</comment>
<dbReference type="EMBL" id="JAGPXD010000007">
    <property type="protein sequence ID" value="KAH7347433.1"/>
    <property type="molecule type" value="Genomic_DNA"/>
</dbReference>